<evidence type="ECO:0000256" key="2">
    <source>
        <dbReference type="ARBA" id="ARBA00022741"/>
    </source>
</evidence>
<dbReference type="SUPFAM" id="SSF56112">
    <property type="entry name" value="Protein kinase-like (PK-like)"/>
    <property type="match status" value="1"/>
</dbReference>
<reference evidence="6 7" key="1">
    <citation type="submission" date="2024-09" db="EMBL/GenBank/DDBJ databases">
        <authorList>
            <person name="Sun Q."/>
            <person name="Mori K."/>
        </authorList>
    </citation>
    <scope>NUCLEOTIDE SEQUENCE [LARGE SCALE GENOMIC DNA]</scope>
    <source>
        <strain evidence="6 7">CCM 8654</strain>
    </source>
</reference>
<dbReference type="PANTHER" id="PTHR43289">
    <property type="entry name" value="MITOGEN-ACTIVATED PROTEIN KINASE KINASE KINASE 20-RELATED"/>
    <property type="match status" value="1"/>
</dbReference>
<feature type="domain" description="Protein kinase" evidence="5">
    <location>
        <begin position="21"/>
        <end position="277"/>
    </location>
</feature>
<evidence type="ECO:0000256" key="4">
    <source>
        <dbReference type="ARBA" id="ARBA00022840"/>
    </source>
</evidence>
<sequence length="283" mass="30832">MIDLTVELPVLAEGDLIAPGYEVVELLSRGSALDVYEVWSHERMCSCVAKTVRPDRVEVSRVRHRLLQEGWLLRELAHPHLARAFETVEGAAAPVVVLETHVGMTLEEMVAVLPRRLPLADLCHLGQQLASALHYLHGRGYVHLDVRPANVMAHAGTATLLDLSIARPPGRVRRGLGTQEYLSPEQGTGEVVSAASDTWGLGVTLHEAATGVRAFAPRDAAERAAFARGDVLQLTRRAPSVSELRPLLPHGFADLVDACLDPDPTRRPAVREVHERLGEWAGA</sequence>
<comment type="caution">
    <text evidence="6">The sequence shown here is derived from an EMBL/GenBank/DDBJ whole genome shotgun (WGS) entry which is preliminary data.</text>
</comment>
<protein>
    <submittedName>
        <fullName evidence="6">Serine/threonine-protein kinase</fullName>
        <ecNumber evidence="6">2.7.11.1</ecNumber>
    </submittedName>
</protein>
<evidence type="ECO:0000256" key="1">
    <source>
        <dbReference type="ARBA" id="ARBA00022679"/>
    </source>
</evidence>
<dbReference type="PROSITE" id="PS50011">
    <property type="entry name" value="PROTEIN_KINASE_DOM"/>
    <property type="match status" value="1"/>
</dbReference>
<dbReference type="CDD" id="cd14014">
    <property type="entry name" value="STKc_PknB_like"/>
    <property type="match status" value="1"/>
</dbReference>
<keyword evidence="2" id="KW-0547">Nucleotide-binding</keyword>
<gene>
    <name evidence="6" type="ORF">ACFFJG_15795</name>
</gene>
<dbReference type="GO" id="GO:0004674">
    <property type="term" value="F:protein serine/threonine kinase activity"/>
    <property type="evidence" value="ECO:0007669"/>
    <property type="project" value="UniProtKB-EC"/>
</dbReference>
<keyword evidence="7" id="KW-1185">Reference proteome</keyword>
<keyword evidence="1 6" id="KW-0808">Transferase</keyword>
<proteinExistence type="predicted"/>
<organism evidence="6 7">
    <name type="scientific">Nocardioides zeicaulis</name>
    <dbReference type="NCBI Taxonomy" id="1776857"/>
    <lineage>
        <taxon>Bacteria</taxon>
        <taxon>Bacillati</taxon>
        <taxon>Actinomycetota</taxon>
        <taxon>Actinomycetes</taxon>
        <taxon>Propionibacteriales</taxon>
        <taxon>Nocardioidaceae</taxon>
        <taxon>Nocardioides</taxon>
    </lineage>
</organism>
<dbReference type="InterPro" id="IPR000719">
    <property type="entry name" value="Prot_kinase_dom"/>
</dbReference>
<dbReference type="PANTHER" id="PTHR43289:SF34">
    <property type="entry name" value="SERINE_THREONINE-PROTEIN KINASE YBDM-RELATED"/>
    <property type="match status" value="1"/>
</dbReference>
<dbReference type="Pfam" id="PF00069">
    <property type="entry name" value="Pkinase"/>
    <property type="match status" value="1"/>
</dbReference>
<dbReference type="EMBL" id="JBHLXH010000002">
    <property type="protein sequence ID" value="MFC0223950.1"/>
    <property type="molecule type" value="Genomic_DNA"/>
</dbReference>
<dbReference type="RefSeq" id="WP_378519745.1">
    <property type="nucleotide sequence ID" value="NZ_CBCSDI010000026.1"/>
</dbReference>
<evidence type="ECO:0000313" key="7">
    <source>
        <dbReference type="Proteomes" id="UP001589698"/>
    </source>
</evidence>
<keyword evidence="3 6" id="KW-0418">Kinase</keyword>
<dbReference type="Gene3D" id="1.10.510.10">
    <property type="entry name" value="Transferase(Phosphotransferase) domain 1"/>
    <property type="match status" value="1"/>
</dbReference>
<evidence type="ECO:0000259" key="5">
    <source>
        <dbReference type="PROSITE" id="PS50011"/>
    </source>
</evidence>
<dbReference type="Gene3D" id="3.30.200.20">
    <property type="entry name" value="Phosphorylase Kinase, domain 1"/>
    <property type="match status" value="1"/>
</dbReference>
<dbReference type="InterPro" id="IPR011009">
    <property type="entry name" value="Kinase-like_dom_sf"/>
</dbReference>
<evidence type="ECO:0000313" key="6">
    <source>
        <dbReference type="EMBL" id="MFC0223950.1"/>
    </source>
</evidence>
<dbReference type="Proteomes" id="UP001589698">
    <property type="component" value="Unassembled WGS sequence"/>
</dbReference>
<accession>A0ABV6E4N5</accession>
<name>A0ABV6E4N5_9ACTN</name>
<evidence type="ECO:0000256" key="3">
    <source>
        <dbReference type="ARBA" id="ARBA00022777"/>
    </source>
</evidence>
<dbReference type="EC" id="2.7.11.1" evidence="6"/>
<keyword evidence="4" id="KW-0067">ATP-binding</keyword>